<dbReference type="PROSITE" id="PS52035">
    <property type="entry name" value="PEPTIDASE_M14"/>
    <property type="match status" value="1"/>
</dbReference>
<evidence type="ECO:0000259" key="4">
    <source>
        <dbReference type="PROSITE" id="PS52035"/>
    </source>
</evidence>
<feature type="chain" id="PRO_5006668487" evidence="3">
    <location>
        <begin position="19"/>
        <end position="167"/>
    </location>
</feature>
<dbReference type="GO" id="GO:0006518">
    <property type="term" value="P:peptide metabolic process"/>
    <property type="evidence" value="ECO:0007669"/>
    <property type="project" value="TreeGrafter"/>
</dbReference>
<sequence length="167" mass="18896">MYPSLAIVFFVISHVCESHVAVRRAVNESFLTPAEYHHSEELKKLFTKLQNDYPKLAKVYSVGRSGENRDLLVIEINGNVKKPANLTPMFKFVGNMHGDETVGRELLIYLAQYLLYNYGKDPRVTKLVDTTDIHLMPTMNPDGFENSKEGNCLSKNGYVGRKNNNGV</sequence>
<evidence type="ECO:0000256" key="3">
    <source>
        <dbReference type="SAM" id="SignalP"/>
    </source>
</evidence>
<dbReference type="GO" id="GO:0005615">
    <property type="term" value="C:extracellular space"/>
    <property type="evidence" value="ECO:0007669"/>
    <property type="project" value="TreeGrafter"/>
</dbReference>
<dbReference type="PROSITE" id="PS00132">
    <property type="entry name" value="CARBOXYPEPT_ZN_1"/>
    <property type="match status" value="1"/>
</dbReference>
<comment type="similarity">
    <text evidence="1 2">Belongs to the peptidase M14 family.</text>
</comment>
<dbReference type="SUPFAM" id="SSF53187">
    <property type="entry name" value="Zn-dependent exopeptidases"/>
    <property type="match status" value="1"/>
</dbReference>
<dbReference type="InterPro" id="IPR050753">
    <property type="entry name" value="Peptidase_M14_domain"/>
</dbReference>
<feature type="signal peptide" evidence="3">
    <location>
        <begin position="1"/>
        <end position="18"/>
    </location>
</feature>
<evidence type="ECO:0000313" key="6">
    <source>
        <dbReference type="Proteomes" id="UP000051574"/>
    </source>
</evidence>
<reference evidence="5 6" key="1">
    <citation type="submission" date="2015-09" db="EMBL/GenBank/DDBJ databases">
        <title>Draft genome of the scarab beetle Oryctes borbonicus.</title>
        <authorList>
            <person name="Meyer J.M."/>
            <person name="Markov G.V."/>
            <person name="Baskaran P."/>
            <person name="Herrmann M."/>
            <person name="Sommer R.J."/>
            <person name="Roedelsperger C."/>
        </authorList>
    </citation>
    <scope>NUCLEOTIDE SEQUENCE [LARGE SCALE GENOMIC DNA]</scope>
    <source>
        <strain evidence="5">OB123</strain>
        <tissue evidence="5">Whole animal</tissue>
    </source>
</reference>
<evidence type="ECO:0000313" key="5">
    <source>
        <dbReference type="EMBL" id="KRT84128.1"/>
    </source>
</evidence>
<dbReference type="InterPro" id="IPR000834">
    <property type="entry name" value="Peptidase_M14"/>
</dbReference>
<dbReference type="GO" id="GO:0016485">
    <property type="term" value="P:protein processing"/>
    <property type="evidence" value="ECO:0007669"/>
    <property type="project" value="TreeGrafter"/>
</dbReference>
<name>A0A0T6B9X2_9SCAR</name>
<evidence type="ECO:0000256" key="2">
    <source>
        <dbReference type="PROSITE-ProRule" id="PRU01379"/>
    </source>
</evidence>
<dbReference type="SMART" id="SM00631">
    <property type="entry name" value="Zn_pept"/>
    <property type="match status" value="1"/>
</dbReference>
<comment type="caution">
    <text evidence="2">Lacks conserved residue(s) required for the propagation of feature annotation.</text>
</comment>
<dbReference type="OrthoDB" id="10249045at2759"/>
<accession>A0A0T6B9X2</accession>
<dbReference type="Pfam" id="PF00246">
    <property type="entry name" value="Peptidase_M14"/>
    <property type="match status" value="1"/>
</dbReference>
<dbReference type="AlphaFoldDB" id="A0A0T6B9X2"/>
<feature type="non-terminal residue" evidence="5">
    <location>
        <position position="167"/>
    </location>
</feature>
<dbReference type="Gene3D" id="3.40.630.10">
    <property type="entry name" value="Zn peptidases"/>
    <property type="match status" value="1"/>
</dbReference>
<comment type="caution">
    <text evidence="5">The sequence shown here is derived from an EMBL/GenBank/DDBJ whole genome shotgun (WGS) entry which is preliminary data.</text>
</comment>
<dbReference type="GO" id="GO:0008270">
    <property type="term" value="F:zinc ion binding"/>
    <property type="evidence" value="ECO:0007669"/>
    <property type="project" value="InterPro"/>
</dbReference>
<dbReference type="Proteomes" id="UP000051574">
    <property type="component" value="Unassembled WGS sequence"/>
</dbReference>
<gene>
    <name evidence="5" type="ORF">AMK59_898</name>
</gene>
<dbReference type="PRINTS" id="PR00765">
    <property type="entry name" value="CRBOXYPTASEA"/>
</dbReference>
<keyword evidence="3" id="KW-0732">Signal</keyword>
<dbReference type="PANTHER" id="PTHR11532:SF73">
    <property type="entry name" value="CARBOXYPEPTIDASE D"/>
    <property type="match status" value="1"/>
</dbReference>
<dbReference type="PANTHER" id="PTHR11532">
    <property type="entry name" value="PROTEASE M14 CARBOXYPEPTIDASE"/>
    <property type="match status" value="1"/>
</dbReference>
<organism evidence="5 6">
    <name type="scientific">Oryctes borbonicus</name>
    <dbReference type="NCBI Taxonomy" id="1629725"/>
    <lineage>
        <taxon>Eukaryota</taxon>
        <taxon>Metazoa</taxon>
        <taxon>Ecdysozoa</taxon>
        <taxon>Arthropoda</taxon>
        <taxon>Hexapoda</taxon>
        <taxon>Insecta</taxon>
        <taxon>Pterygota</taxon>
        <taxon>Neoptera</taxon>
        <taxon>Endopterygota</taxon>
        <taxon>Coleoptera</taxon>
        <taxon>Polyphaga</taxon>
        <taxon>Scarabaeiformia</taxon>
        <taxon>Scarabaeidae</taxon>
        <taxon>Dynastinae</taxon>
        <taxon>Oryctes</taxon>
    </lineage>
</organism>
<dbReference type="EMBL" id="LJIG01002812">
    <property type="protein sequence ID" value="KRT84128.1"/>
    <property type="molecule type" value="Genomic_DNA"/>
</dbReference>
<keyword evidence="6" id="KW-1185">Reference proteome</keyword>
<dbReference type="InterPro" id="IPR057246">
    <property type="entry name" value="CARBOXYPEPT_ZN_1"/>
</dbReference>
<protein>
    <submittedName>
        <fullName evidence="5">Peptidase</fullName>
    </submittedName>
</protein>
<proteinExistence type="inferred from homology"/>
<dbReference type="GO" id="GO:0004181">
    <property type="term" value="F:metallocarboxypeptidase activity"/>
    <property type="evidence" value="ECO:0007669"/>
    <property type="project" value="InterPro"/>
</dbReference>
<feature type="domain" description="Peptidase M14" evidence="4">
    <location>
        <begin position="35"/>
        <end position="167"/>
    </location>
</feature>
<evidence type="ECO:0000256" key="1">
    <source>
        <dbReference type="ARBA" id="ARBA00005988"/>
    </source>
</evidence>